<evidence type="ECO:0000313" key="3">
    <source>
        <dbReference type="Proteomes" id="UP000314294"/>
    </source>
</evidence>
<reference evidence="2 3" key="1">
    <citation type="submission" date="2019-03" db="EMBL/GenBank/DDBJ databases">
        <title>First draft genome of Liparis tanakae, snailfish: a comprehensive survey of snailfish specific genes.</title>
        <authorList>
            <person name="Kim W."/>
            <person name="Song I."/>
            <person name="Jeong J.-H."/>
            <person name="Kim D."/>
            <person name="Kim S."/>
            <person name="Ryu S."/>
            <person name="Song J.Y."/>
            <person name="Lee S.K."/>
        </authorList>
    </citation>
    <scope>NUCLEOTIDE SEQUENCE [LARGE SCALE GENOMIC DNA]</scope>
    <source>
        <tissue evidence="2">Muscle</tissue>
    </source>
</reference>
<comment type="caution">
    <text evidence="2">The sequence shown here is derived from an EMBL/GenBank/DDBJ whole genome shotgun (WGS) entry which is preliminary data.</text>
</comment>
<protein>
    <submittedName>
        <fullName evidence="2">Uncharacterized protein</fullName>
    </submittedName>
</protein>
<feature type="compositionally biased region" description="Basic and acidic residues" evidence="1">
    <location>
        <begin position="83"/>
        <end position="141"/>
    </location>
</feature>
<sequence length="141" mass="15756">MTPESGAAVPPHSPTGCRFRFRSKVKPLRPRGPSLTFDLHLQPVGLWSRPPLTPPALERRNLTLTPRRLRKQRGEDEGQQAEARPDGEVHSGSSRREDTPGGEETRGEDERKEEGGGEGGEEKGRKEVSQVRKEVEEFILL</sequence>
<evidence type="ECO:0000313" key="2">
    <source>
        <dbReference type="EMBL" id="TNN34857.1"/>
    </source>
</evidence>
<feature type="compositionally biased region" description="Basic residues" evidence="1">
    <location>
        <begin position="19"/>
        <end position="29"/>
    </location>
</feature>
<evidence type="ECO:0000256" key="1">
    <source>
        <dbReference type="SAM" id="MobiDB-lite"/>
    </source>
</evidence>
<organism evidence="2 3">
    <name type="scientific">Liparis tanakae</name>
    <name type="common">Tanaka's snailfish</name>
    <dbReference type="NCBI Taxonomy" id="230148"/>
    <lineage>
        <taxon>Eukaryota</taxon>
        <taxon>Metazoa</taxon>
        <taxon>Chordata</taxon>
        <taxon>Craniata</taxon>
        <taxon>Vertebrata</taxon>
        <taxon>Euteleostomi</taxon>
        <taxon>Actinopterygii</taxon>
        <taxon>Neopterygii</taxon>
        <taxon>Teleostei</taxon>
        <taxon>Neoteleostei</taxon>
        <taxon>Acanthomorphata</taxon>
        <taxon>Eupercaria</taxon>
        <taxon>Perciformes</taxon>
        <taxon>Cottioidei</taxon>
        <taxon>Cottales</taxon>
        <taxon>Liparidae</taxon>
        <taxon>Liparis</taxon>
    </lineage>
</organism>
<keyword evidence="3" id="KW-1185">Reference proteome</keyword>
<dbReference type="AlphaFoldDB" id="A0A4Z2F0X4"/>
<dbReference type="EMBL" id="SRLO01001878">
    <property type="protein sequence ID" value="TNN34857.1"/>
    <property type="molecule type" value="Genomic_DNA"/>
</dbReference>
<name>A0A4Z2F0X4_9TELE</name>
<dbReference type="Proteomes" id="UP000314294">
    <property type="component" value="Unassembled WGS sequence"/>
</dbReference>
<feature type="region of interest" description="Disordered" evidence="1">
    <location>
        <begin position="1"/>
        <end position="141"/>
    </location>
</feature>
<proteinExistence type="predicted"/>
<gene>
    <name evidence="2" type="ORF">EYF80_054979</name>
</gene>
<accession>A0A4Z2F0X4</accession>